<reference evidence="1 2" key="1">
    <citation type="journal article" date="2019" name="bioRxiv">
        <title>Genomics, evolutionary history and diagnostics of the Alternaria alternata species group including apple and Asian pear pathotypes.</title>
        <authorList>
            <person name="Armitage A.D."/>
            <person name="Cockerton H.M."/>
            <person name="Sreenivasaprasad S."/>
            <person name="Woodhall J.W."/>
            <person name="Lane C.R."/>
            <person name="Harrison R.J."/>
            <person name="Clarkson J.P."/>
        </authorList>
    </citation>
    <scope>NUCLEOTIDE SEQUENCE [LARGE SCALE GENOMIC DNA]</scope>
    <source>
        <strain evidence="1 2">FERA 650</strain>
    </source>
</reference>
<sequence>MSDTYQVGHRDPSHKGLWTHHWEDEKDDDFIAQYWIPKQPAPAGKLPRAPMPECDEARTCCRQSTFRSAFGLKEGYKMGFPQEFEDGYGLAEMRGQAWETGSGYGLFFGGHEDHFDD</sequence>
<evidence type="ECO:0000313" key="2">
    <source>
        <dbReference type="Proteomes" id="UP000293547"/>
    </source>
</evidence>
<evidence type="ECO:0000313" key="1">
    <source>
        <dbReference type="EMBL" id="KAB2102102.1"/>
    </source>
</evidence>
<dbReference type="Proteomes" id="UP000293547">
    <property type="component" value="Unassembled WGS sequence"/>
</dbReference>
<proteinExistence type="predicted"/>
<name>A0ACB6FCF9_9PLEO</name>
<comment type="caution">
    <text evidence="1">The sequence shown here is derived from an EMBL/GenBank/DDBJ whole genome shotgun (WGS) entry which is preliminary data.</text>
</comment>
<keyword evidence="2" id="KW-1185">Reference proteome</keyword>
<protein>
    <submittedName>
        <fullName evidence="1">Uncharacterized protein</fullName>
    </submittedName>
</protein>
<organism evidence="1 2">
    <name type="scientific">Alternaria gaisen</name>
    <dbReference type="NCBI Taxonomy" id="167740"/>
    <lineage>
        <taxon>Eukaryota</taxon>
        <taxon>Fungi</taxon>
        <taxon>Dikarya</taxon>
        <taxon>Ascomycota</taxon>
        <taxon>Pezizomycotina</taxon>
        <taxon>Dothideomycetes</taxon>
        <taxon>Pleosporomycetidae</taxon>
        <taxon>Pleosporales</taxon>
        <taxon>Pleosporineae</taxon>
        <taxon>Pleosporaceae</taxon>
        <taxon>Alternaria</taxon>
        <taxon>Alternaria sect. Alternaria</taxon>
    </lineage>
</organism>
<gene>
    <name evidence="1" type="ORF">AG0111_0g9776</name>
</gene>
<accession>A0ACB6FCF9</accession>
<dbReference type="EMBL" id="PDWZ02000010">
    <property type="protein sequence ID" value="KAB2102102.1"/>
    <property type="molecule type" value="Genomic_DNA"/>
</dbReference>